<evidence type="ECO:0000256" key="4">
    <source>
        <dbReference type="ARBA" id="ARBA00022692"/>
    </source>
</evidence>
<dbReference type="GO" id="GO:0005886">
    <property type="term" value="C:plasma membrane"/>
    <property type="evidence" value="ECO:0007669"/>
    <property type="project" value="UniProtKB-SubCell"/>
</dbReference>
<comment type="subcellular location">
    <subcellularLocation>
        <location evidence="1">Cell membrane</location>
        <topology evidence="1">Multi-pass membrane protein</topology>
    </subcellularLocation>
</comment>
<dbReference type="PANTHER" id="PTHR33567">
    <property type="entry name" value="CHROMATE ION TRANSPORTER (EUROFUNG)"/>
    <property type="match status" value="1"/>
</dbReference>
<evidence type="ECO:0000256" key="2">
    <source>
        <dbReference type="ARBA" id="ARBA00005262"/>
    </source>
</evidence>
<evidence type="ECO:0000256" key="1">
    <source>
        <dbReference type="ARBA" id="ARBA00004651"/>
    </source>
</evidence>
<accession>A0AAW8UM42</accession>
<organism evidence="8 9">
    <name type="scientific">Enterococcus casseliflavus</name>
    <name type="common">Enterococcus flavescens</name>
    <dbReference type="NCBI Taxonomy" id="37734"/>
    <lineage>
        <taxon>Bacteria</taxon>
        <taxon>Bacillati</taxon>
        <taxon>Bacillota</taxon>
        <taxon>Bacilli</taxon>
        <taxon>Lactobacillales</taxon>
        <taxon>Enterococcaceae</taxon>
        <taxon>Enterococcus</taxon>
    </lineage>
</organism>
<dbReference type="PIRSF" id="PIRSF004810">
    <property type="entry name" value="ChrA"/>
    <property type="match status" value="1"/>
</dbReference>
<comment type="caution">
    <text evidence="8">The sequence shown here is derived from an EMBL/GenBank/DDBJ whole genome shotgun (WGS) entry which is preliminary data.</text>
</comment>
<feature type="transmembrane region" description="Helical" evidence="7">
    <location>
        <begin position="262"/>
        <end position="283"/>
    </location>
</feature>
<comment type="similarity">
    <text evidence="2">Belongs to the chromate ion transporter (CHR) (TC 2.A.51) family.</text>
</comment>
<feature type="transmembrane region" description="Helical" evidence="7">
    <location>
        <begin position="113"/>
        <end position="133"/>
    </location>
</feature>
<evidence type="ECO:0000256" key="3">
    <source>
        <dbReference type="ARBA" id="ARBA00022475"/>
    </source>
</evidence>
<keyword evidence="6 7" id="KW-0472">Membrane</keyword>
<name>A0AAW8UM42_ENTCA</name>
<dbReference type="PANTHER" id="PTHR33567:SF3">
    <property type="entry name" value="CHROMATE ION TRANSPORTER (EUROFUNG)"/>
    <property type="match status" value="1"/>
</dbReference>
<evidence type="ECO:0000256" key="7">
    <source>
        <dbReference type="SAM" id="Phobius"/>
    </source>
</evidence>
<feature type="transmembrane region" description="Helical" evidence="7">
    <location>
        <begin position="191"/>
        <end position="214"/>
    </location>
</feature>
<keyword evidence="3" id="KW-1003">Cell membrane</keyword>
<dbReference type="AlphaFoldDB" id="A0AAW8UM42"/>
<keyword evidence="5 7" id="KW-1133">Transmembrane helix</keyword>
<dbReference type="EMBL" id="JARQDV010000009">
    <property type="protein sequence ID" value="MDT2965552.1"/>
    <property type="molecule type" value="Genomic_DNA"/>
</dbReference>
<evidence type="ECO:0000256" key="6">
    <source>
        <dbReference type="ARBA" id="ARBA00023136"/>
    </source>
</evidence>
<evidence type="ECO:0000313" key="8">
    <source>
        <dbReference type="EMBL" id="MDT2965552.1"/>
    </source>
</evidence>
<dbReference type="InterPro" id="IPR003370">
    <property type="entry name" value="Chromate_transpt"/>
</dbReference>
<feature type="transmembrane region" description="Helical" evidence="7">
    <location>
        <begin position="77"/>
        <end position="101"/>
    </location>
</feature>
<protein>
    <submittedName>
        <fullName evidence="8">Chromate transporter</fullName>
    </submittedName>
</protein>
<evidence type="ECO:0000313" key="9">
    <source>
        <dbReference type="Proteomes" id="UP001268896"/>
    </source>
</evidence>
<sequence length="356" mass="39614">MEENKYIEIVKVFSKLGFFAFGGPAAHIAMMEEEVVDKRQWMSKEEFLDLLGFTNLIPGPNSTEMAIILGHRRAGKWGLFLAGISFILPAMVIVMIIGHFYKLYGDLPRVQTIMEYIKPVIVAIIVAALIKLFKTAIKDMSTFIVFCLSLLLVVFGASELTVLIVAAILLLLIKKDWNFKNYVIEPFSLSILFLTFLKIGLLLYGSGYVLLAFIQSEFVDKLQVLTQVQMIDAISVGEFTPGPVFTTATFIGYLLFDIPGALVATVGIFLPSFLLVLILAPLFSKLKQSNTFSKMLIGINAAALALMANITIQLGQNIFVEWYFILIFFISLLGILKYKINSAFFILGGILLGLFL</sequence>
<dbReference type="Pfam" id="PF02417">
    <property type="entry name" value="Chromate_transp"/>
    <property type="match status" value="2"/>
</dbReference>
<keyword evidence="4 7" id="KW-0812">Transmembrane</keyword>
<dbReference type="RefSeq" id="WP_142967685.1">
    <property type="nucleotide sequence ID" value="NZ_CABHBI010000012.1"/>
</dbReference>
<proteinExistence type="inferred from homology"/>
<feature type="transmembrane region" description="Helical" evidence="7">
    <location>
        <begin position="235"/>
        <end position="256"/>
    </location>
</feature>
<feature type="transmembrane region" description="Helical" evidence="7">
    <location>
        <begin position="322"/>
        <end position="355"/>
    </location>
</feature>
<dbReference type="Proteomes" id="UP001268896">
    <property type="component" value="Unassembled WGS sequence"/>
</dbReference>
<feature type="transmembrane region" description="Helical" evidence="7">
    <location>
        <begin position="295"/>
        <end position="316"/>
    </location>
</feature>
<evidence type="ECO:0000256" key="5">
    <source>
        <dbReference type="ARBA" id="ARBA00022989"/>
    </source>
</evidence>
<reference evidence="8" key="1">
    <citation type="submission" date="2023-03" db="EMBL/GenBank/DDBJ databases">
        <authorList>
            <person name="Shen W."/>
            <person name="Cai J."/>
        </authorList>
    </citation>
    <scope>NUCLEOTIDE SEQUENCE</scope>
    <source>
        <strain evidence="8">K72-2</strain>
    </source>
</reference>
<feature type="transmembrane region" description="Helical" evidence="7">
    <location>
        <begin position="145"/>
        <end position="171"/>
    </location>
</feature>
<gene>
    <name evidence="8" type="ORF">P7I32_13120</name>
</gene>
<dbReference type="InterPro" id="IPR014047">
    <property type="entry name" value="Chr_Tranpt_l_chain"/>
</dbReference>
<dbReference type="GO" id="GO:0015109">
    <property type="term" value="F:chromate transmembrane transporter activity"/>
    <property type="evidence" value="ECO:0007669"/>
    <property type="project" value="InterPro"/>
</dbReference>